<dbReference type="GO" id="GO:0003723">
    <property type="term" value="F:RNA binding"/>
    <property type="evidence" value="ECO:0007669"/>
    <property type="project" value="UniProtKB-UniRule"/>
</dbReference>
<evidence type="ECO:0000313" key="12">
    <source>
        <dbReference type="Proteomes" id="UP001318040"/>
    </source>
</evidence>
<evidence type="ECO:0000313" key="15">
    <source>
        <dbReference type="RefSeq" id="XP_032832315.1"/>
    </source>
</evidence>
<evidence type="ECO:0000256" key="5">
    <source>
        <dbReference type="ARBA" id="ARBA00022884"/>
    </source>
</evidence>
<keyword evidence="12" id="KW-1185">Reference proteome</keyword>
<dbReference type="GO" id="GO:0005524">
    <property type="term" value="F:ATP binding"/>
    <property type="evidence" value="ECO:0007669"/>
    <property type="project" value="UniProtKB-UniRule"/>
</dbReference>
<keyword evidence="2 7" id="KW-0378">Hydrolase</keyword>
<dbReference type="SMART" id="SM01178">
    <property type="entry name" value="DUF4217"/>
    <property type="match status" value="1"/>
</dbReference>
<dbReference type="PROSITE" id="PS51192">
    <property type="entry name" value="HELICASE_ATP_BIND_1"/>
    <property type="match status" value="1"/>
</dbReference>
<evidence type="ECO:0000313" key="13">
    <source>
        <dbReference type="RefSeq" id="XP_032832313.1"/>
    </source>
</evidence>
<dbReference type="PROSITE" id="PS51194">
    <property type="entry name" value="HELICASE_CTER"/>
    <property type="match status" value="1"/>
</dbReference>
<evidence type="ECO:0000256" key="7">
    <source>
        <dbReference type="RuleBase" id="RU000492"/>
    </source>
</evidence>
<reference evidence="13 14" key="1">
    <citation type="submission" date="2025-04" db="UniProtKB">
        <authorList>
            <consortium name="RefSeq"/>
        </authorList>
    </citation>
    <scope>IDENTIFICATION</scope>
    <source>
        <tissue evidence="13 14">Sperm</tissue>
    </source>
</reference>
<dbReference type="InterPro" id="IPR027417">
    <property type="entry name" value="P-loop_NTPase"/>
</dbReference>
<dbReference type="InterPro" id="IPR025313">
    <property type="entry name" value="SPB4-like_CTE"/>
</dbReference>
<evidence type="ECO:0000256" key="9">
    <source>
        <dbReference type="SAM" id="MobiDB-lite"/>
    </source>
</evidence>
<dbReference type="KEGG" id="pmrn:116955385"/>
<dbReference type="InterPro" id="IPR014001">
    <property type="entry name" value="Helicase_ATP-bd"/>
</dbReference>
<evidence type="ECO:0000256" key="3">
    <source>
        <dbReference type="ARBA" id="ARBA00022806"/>
    </source>
</evidence>
<feature type="compositionally biased region" description="Polar residues" evidence="9">
    <location>
        <begin position="72"/>
        <end position="81"/>
    </location>
</feature>
<feature type="compositionally biased region" description="Basic and acidic residues" evidence="9">
    <location>
        <begin position="7"/>
        <end position="24"/>
    </location>
</feature>
<dbReference type="CTD" id="64794"/>
<feature type="domain" description="Helicase ATP-binding" evidence="10">
    <location>
        <begin position="134"/>
        <end position="315"/>
    </location>
</feature>
<feature type="compositionally biased region" description="Acidic residues" evidence="9">
    <location>
        <begin position="437"/>
        <end position="450"/>
    </location>
</feature>
<evidence type="ECO:0000256" key="1">
    <source>
        <dbReference type="ARBA" id="ARBA00022741"/>
    </source>
</evidence>
<gene>
    <name evidence="13 14 15" type="primary">DDX31</name>
</gene>
<dbReference type="CDD" id="cd17949">
    <property type="entry name" value="DEADc_DDX31"/>
    <property type="match status" value="1"/>
</dbReference>
<dbReference type="FunFam" id="3.40.50.300:FF:001399">
    <property type="entry name" value="RNA helicase"/>
    <property type="match status" value="1"/>
</dbReference>
<keyword evidence="4 7" id="KW-0067">ATP-binding</keyword>
<dbReference type="RefSeq" id="XP_032832313.1">
    <property type="nucleotide sequence ID" value="XM_032976422.1"/>
</dbReference>
<feature type="region of interest" description="Disordered" evidence="9">
    <location>
        <begin position="659"/>
        <end position="686"/>
    </location>
</feature>
<feature type="region of interest" description="Disordered" evidence="9">
    <location>
        <begin position="1"/>
        <end position="81"/>
    </location>
</feature>
<dbReference type="GO" id="GO:0003724">
    <property type="term" value="F:RNA helicase activity"/>
    <property type="evidence" value="ECO:0007669"/>
    <property type="project" value="UniProtKB-EC"/>
</dbReference>
<dbReference type="AlphaFoldDB" id="A0AAJ7XGE4"/>
<keyword evidence="1 7" id="KW-0547">Nucleotide-binding</keyword>
<evidence type="ECO:0000313" key="14">
    <source>
        <dbReference type="RefSeq" id="XP_032832314.1"/>
    </source>
</evidence>
<accession>A0AAJ7XGE4</accession>
<feature type="compositionally biased region" description="Basic and acidic residues" evidence="9">
    <location>
        <begin position="361"/>
        <end position="373"/>
    </location>
</feature>
<dbReference type="RefSeq" id="XP_032832314.1">
    <property type="nucleotide sequence ID" value="XM_032976423.1"/>
</dbReference>
<keyword evidence="3 7" id="KW-0347">Helicase</keyword>
<comment type="function">
    <text evidence="8">RNA helicase.</text>
</comment>
<comment type="catalytic activity">
    <reaction evidence="8">
        <text>ATP + H2O = ADP + phosphate + H(+)</text>
        <dbReference type="Rhea" id="RHEA:13065"/>
        <dbReference type="ChEBI" id="CHEBI:15377"/>
        <dbReference type="ChEBI" id="CHEBI:15378"/>
        <dbReference type="ChEBI" id="CHEBI:30616"/>
        <dbReference type="ChEBI" id="CHEBI:43474"/>
        <dbReference type="ChEBI" id="CHEBI:456216"/>
        <dbReference type="EC" id="3.6.4.13"/>
    </reaction>
</comment>
<dbReference type="PANTHER" id="PTHR24031">
    <property type="entry name" value="RNA HELICASE"/>
    <property type="match status" value="1"/>
</dbReference>
<dbReference type="Pfam" id="PF00271">
    <property type="entry name" value="Helicase_C"/>
    <property type="match status" value="1"/>
</dbReference>
<feature type="compositionally biased region" description="Low complexity" evidence="9">
    <location>
        <begin position="661"/>
        <end position="681"/>
    </location>
</feature>
<dbReference type="CDD" id="cd18787">
    <property type="entry name" value="SF2_C_DEAD"/>
    <property type="match status" value="1"/>
</dbReference>
<comment type="domain">
    <text evidence="8">The Q motif is unique to and characteristic of the DEAD box family of RNA helicases and controls ATP binding and hydrolysis.</text>
</comment>
<name>A0AAJ7XGE4_PETMA</name>
<evidence type="ECO:0000256" key="8">
    <source>
        <dbReference type="RuleBase" id="RU365068"/>
    </source>
</evidence>
<dbReference type="GO" id="GO:0016787">
    <property type="term" value="F:hydrolase activity"/>
    <property type="evidence" value="ECO:0007669"/>
    <property type="project" value="UniProtKB-KW"/>
</dbReference>
<evidence type="ECO:0000259" key="10">
    <source>
        <dbReference type="PROSITE" id="PS51192"/>
    </source>
</evidence>
<sequence>MSAATGRKPDNKQKRGAKRSRETDASEEEEAAALRGPAKASRGRGGLGARGSEARGRGKARAGGPGEKAFPKTSSLFKNNPSIPSVERPVVSQCKEAVFAGNAFSTLDLHPYLVSTLDKQMKLTQMTMVQRQAIPVLLQGRDALVKSQTGSGKTLAYAVPLVQALQAARPKITRADGPYALIIVPTRELAMQSFNAVQQLLKPFSWVVPGVLMGGEKRKSEKARLRKGINVLVATPGRLVDHIHHTETLSFARVAHLVLDEADRLLDLGFEKDLTVILNRLEEQSPTHQNVLLSATLNQGVTWLAGILLDDPVSVTVETHGGEVVAATTNGGAHRTGAAVEADEDVEEEEEAVEEEEEQEEANKEVAGKKEGPTKISMPPGLAQHFITVPSKLRLVTLTSFILAKCQDEAKLVVFVSSREAAEFHFTVLGHRLGGGGDDDDDDADEENDDGEGKGPPKVALWRLHGSVDQQERMEVFDSFCKARSGVLVCTDVAARGLDLPRVSWIVQYMAPASVEEYVHRVGRTARIGHRGSSVLFLAPSELEFLTVLAERGISLRELKMESVLRTLLGNSGGRAKRGKWEAAQQRQAAHEKATEMQLQFESFTHSSPEHLQLAKKAYQSYVRAYATYPASLKHVFHVRSLHLGHAAKSFGLREAPGQLAGKQRGAVGRRAAGTRANRPATKAKPKRHTAFKELILSEFASGL</sequence>
<feature type="region of interest" description="Disordered" evidence="9">
    <location>
        <begin position="432"/>
        <end position="458"/>
    </location>
</feature>
<dbReference type="Pfam" id="PF00270">
    <property type="entry name" value="DEAD"/>
    <property type="match status" value="1"/>
</dbReference>
<dbReference type="RefSeq" id="XP_032832315.1">
    <property type="nucleotide sequence ID" value="XM_032976424.1"/>
</dbReference>
<dbReference type="Proteomes" id="UP001318040">
    <property type="component" value="Chromosome 59"/>
</dbReference>
<dbReference type="SUPFAM" id="SSF52540">
    <property type="entry name" value="P-loop containing nucleoside triphosphate hydrolases"/>
    <property type="match status" value="2"/>
</dbReference>
<dbReference type="EC" id="3.6.4.13" evidence="8"/>
<evidence type="ECO:0000256" key="4">
    <source>
        <dbReference type="ARBA" id="ARBA00022840"/>
    </source>
</evidence>
<dbReference type="PROSITE" id="PS00039">
    <property type="entry name" value="DEAD_ATP_HELICASE"/>
    <property type="match status" value="1"/>
</dbReference>
<dbReference type="Pfam" id="PF13959">
    <property type="entry name" value="CTE_SPB4"/>
    <property type="match status" value="1"/>
</dbReference>
<dbReference type="GO" id="GO:0005634">
    <property type="term" value="C:nucleus"/>
    <property type="evidence" value="ECO:0007669"/>
    <property type="project" value="UniProtKB-ARBA"/>
</dbReference>
<keyword evidence="5 8" id="KW-0694">RNA-binding</keyword>
<dbReference type="InterPro" id="IPR001650">
    <property type="entry name" value="Helicase_C-like"/>
</dbReference>
<evidence type="ECO:0000256" key="2">
    <source>
        <dbReference type="ARBA" id="ARBA00022801"/>
    </source>
</evidence>
<dbReference type="SMART" id="SM00487">
    <property type="entry name" value="DEXDc"/>
    <property type="match status" value="1"/>
</dbReference>
<evidence type="ECO:0000259" key="11">
    <source>
        <dbReference type="PROSITE" id="PS51194"/>
    </source>
</evidence>
<protein>
    <recommendedName>
        <fullName evidence="8">ATP-dependent RNA helicase</fullName>
        <ecNumber evidence="8">3.6.4.13</ecNumber>
    </recommendedName>
</protein>
<dbReference type="SMART" id="SM00490">
    <property type="entry name" value="HELICc"/>
    <property type="match status" value="1"/>
</dbReference>
<organism evidence="12 13">
    <name type="scientific">Petromyzon marinus</name>
    <name type="common">Sea lamprey</name>
    <dbReference type="NCBI Taxonomy" id="7757"/>
    <lineage>
        <taxon>Eukaryota</taxon>
        <taxon>Metazoa</taxon>
        <taxon>Chordata</taxon>
        <taxon>Craniata</taxon>
        <taxon>Vertebrata</taxon>
        <taxon>Cyclostomata</taxon>
        <taxon>Hyperoartia</taxon>
        <taxon>Petromyzontiformes</taxon>
        <taxon>Petromyzontidae</taxon>
        <taxon>Petromyzon</taxon>
    </lineage>
</organism>
<comment type="similarity">
    <text evidence="6">Belongs to the DEAD box helicase family. DDX31/DBP7 subfamily.</text>
</comment>
<proteinExistence type="inferred from homology"/>
<evidence type="ECO:0000256" key="6">
    <source>
        <dbReference type="ARBA" id="ARBA00037933"/>
    </source>
</evidence>
<feature type="compositionally biased region" description="Acidic residues" evidence="9">
    <location>
        <begin position="341"/>
        <end position="360"/>
    </location>
</feature>
<dbReference type="Gene3D" id="3.40.50.300">
    <property type="entry name" value="P-loop containing nucleotide triphosphate hydrolases"/>
    <property type="match status" value="2"/>
</dbReference>
<feature type="region of interest" description="Disordered" evidence="9">
    <location>
        <begin position="333"/>
        <end position="377"/>
    </location>
</feature>
<feature type="domain" description="Helicase C-terminal" evidence="11">
    <location>
        <begin position="397"/>
        <end position="565"/>
    </location>
</feature>
<dbReference type="InterPro" id="IPR000629">
    <property type="entry name" value="RNA-helicase_DEAD-box_CS"/>
</dbReference>
<dbReference type="InterPro" id="IPR011545">
    <property type="entry name" value="DEAD/DEAH_box_helicase_dom"/>
</dbReference>